<evidence type="ECO:0000256" key="1">
    <source>
        <dbReference type="ARBA" id="ARBA00004141"/>
    </source>
</evidence>
<evidence type="ECO:0000256" key="2">
    <source>
        <dbReference type="ARBA" id="ARBA00006824"/>
    </source>
</evidence>
<dbReference type="KEGG" id="fcy:FRACYDRAFT_164257"/>
<proteinExistence type="inferred from homology"/>
<dbReference type="InParanoid" id="A0A1E7FDY0"/>
<dbReference type="PANTHER" id="PTHR11266:SF116">
    <property type="entry name" value="MPV17-LIKE PROTEIN"/>
    <property type="match status" value="1"/>
</dbReference>
<gene>
    <name evidence="7" type="ORF">FRACYDRAFT_164257</name>
</gene>
<protein>
    <recommendedName>
        <fullName evidence="9">Mpv17-like protein</fullName>
    </recommendedName>
</protein>
<keyword evidence="8" id="KW-1185">Reference proteome</keyword>
<dbReference type="Proteomes" id="UP000095751">
    <property type="component" value="Unassembled WGS sequence"/>
</dbReference>
<accession>A0A1E7FDY0</accession>
<keyword evidence="5 6" id="KW-0472">Membrane</keyword>
<feature type="non-terminal residue" evidence="7">
    <location>
        <position position="1"/>
    </location>
</feature>
<feature type="transmembrane region" description="Helical" evidence="6">
    <location>
        <begin position="51"/>
        <end position="71"/>
    </location>
</feature>
<keyword evidence="4 6" id="KW-1133">Transmembrane helix</keyword>
<reference evidence="7 8" key="1">
    <citation type="submission" date="2016-09" db="EMBL/GenBank/DDBJ databases">
        <title>Extensive genetic diversity and differential bi-allelic expression allows diatom success in the polar Southern Ocean.</title>
        <authorList>
            <consortium name="DOE Joint Genome Institute"/>
            <person name="Mock T."/>
            <person name="Otillar R.P."/>
            <person name="Strauss J."/>
            <person name="Dupont C."/>
            <person name="Frickenhaus S."/>
            <person name="Maumus F."/>
            <person name="Mcmullan M."/>
            <person name="Sanges R."/>
            <person name="Schmutz J."/>
            <person name="Toseland A."/>
            <person name="Valas R."/>
            <person name="Veluchamy A."/>
            <person name="Ward B.J."/>
            <person name="Allen A."/>
            <person name="Barry K."/>
            <person name="Falciatore A."/>
            <person name="Ferrante M."/>
            <person name="Fortunato A.E."/>
            <person name="Gloeckner G."/>
            <person name="Gruber A."/>
            <person name="Hipkin R."/>
            <person name="Janech M."/>
            <person name="Kroth P."/>
            <person name="Leese F."/>
            <person name="Lindquist E."/>
            <person name="Lyon B.R."/>
            <person name="Martin J."/>
            <person name="Mayer C."/>
            <person name="Parker M."/>
            <person name="Quesneville H."/>
            <person name="Raymond J."/>
            <person name="Uhlig C."/>
            <person name="Valentin K.U."/>
            <person name="Worden A.Z."/>
            <person name="Armbrust E.V."/>
            <person name="Bowler C."/>
            <person name="Green B."/>
            <person name="Moulton V."/>
            <person name="Van Oosterhout C."/>
            <person name="Grigoriev I."/>
        </authorList>
    </citation>
    <scope>NUCLEOTIDE SEQUENCE [LARGE SCALE GENOMIC DNA]</scope>
    <source>
        <strain evidence="7 8">CCMP1102</strain>
    </source>
</reference>
<dbReference type="PANTHER" id="PTHR11266">
    <property type="entry name" value="PEROXISOMAL MEMBRANE PROTEIN 2, PXMP2 MPV17"/>
    <property type="match status" value="1"/>
</dbReference>
<evidence type="ECO:0000256" key="5">
    <source>
        <dbReference type="ARBA" id="ARBA00023136"/>
    </source>
</evidence>
<evidence type="ECO:0000313" key="8">
    <source>
        <dbReference type="Proteomes" id="UP000095751"/>
    </source>
</evidence>
<sequence length="130" mass="14814">DNDFDVLRTLRWTGAGLLLHGPYFYMGFSIIDRKFGQAVTTWKVVAKKTTAAQFILFPPYLVALFGFMGVLENHDNIKEKIIKRVPEAFISGCVYWPVANSINFKLIPNNFRVPYLAVSAGIWNSYLSYV</sequence>
<comment type="similarity">
    <text evidence="2 6">Belongs to the peroxisomal membrane protein PXMP2/4 family.</text>
</comment>
<evidence type="ECO:0008006" key="9">
    <source>
        <dbReference type="Google" id="ProtNLM"/>
    </source>
</evidence>
<dbReference type="Pfam" id="PF04117">
    <property type="entry name" value="Mpv17_PMP22"/>
    <property type="match status" value="1"/>
</dbReference>
<keyword evidence="3 6" id="KW-0812">Transmembrane</keyword>
<feature type="non-terminal residue" evidence="7">
    <location>
        <position position="130"/>
    </location>
</feature>
<dbReference type="InterPro" id="IPR007248">
    <property type="entry name" value="Mpv17_PMP22"/>
</dbReference>
<evidence type="ECO:0000313" key="7">
    <source>
        <dbReference type="EMBL" id="OEU16255.1"/>
    </source>
</evidence>
<dbReference type="AlphaFoldDB" id="A0A1E7FDY0"/>
<evidence type="ECO:0000256" key="6">
    <source>
        <dbReference type="RuleBase" id="RU363053"/>
    </source>
</evidence>
<name>A0A1E7FDY0_9STRA</name>
<feature type="transmembrane region" description="Helical" evidence="6">
    <location>
        <begin position="12"/>
        <end position="31"/>
    </location>
</feature>
<evidence type="ECO:0000256" key="3">
    <source>
        <dbReference type="ARBA" id="ARBA00022692"/>
    </source>
</evidence>
<organism evidence="7 8">
    <name type="scientific">Fragilariopsis cylindrus CCMP1102</name>
    <dbReference type="NCBI Taxonomy" id="635003"/>
    <lineage>
        <taxon>Eukaryota</taxon>
        <taxon>Sar</taxon>
        <taxon>Stramenopiles</taxon>
        <taxon>Ochrophyta</taxon>
        <taxon>Bacillariophyta</taxon>
        <taxon>Bacillariophyceae</taxon>
        <taxon>Bacillariophycidae</taxon>
        <taxon>Bacillariales</taxon>
        <taxon>Bacillariaceae</taxon>
        <taxon>Fragilariopsis</taxon>
    </lineage>
</organism>
<dbReference type="OrthoDB" id="10267969at2759"/>
<dbReference type="GO" id="GO:0005737">
    <property type="term" value="C:cytoplasm"/>
    <property type="evidence" value="ECO:0007669"/>
    <property type="project" value="TreeGrafter"/>
</dbReference>
<dbReference type="GO" id="GO:0016020">
    <property type="term" value="C:membrane"/>
    <property type="evidence" value="ECO:0007669"/>
    <property type="project" value="UniProtKB-SubCell"/>
</dbReference>
<comment type="subcellular location">
    <subcellularLocation>
        <location evidence="1">Membrane</location>
        <topology evidence="1">Multi-pass membrane protein</topology>
    </subcellularLocation>
</comment>
<evidence type="ECO:0000256" key="4">
    <source>
        <dbReference type="ARBA" id="ARBA00022989"/>
    </source>
</evidence>
<dbReference type="EMBL" id="KV784358">
    <property type="protein sequence ID" value="OEU16255.1"/>
    <property type="molecule type" value="Genomic_DNA"/>
</dbReference>